<dbReference type="Proteomes" id="UP001283341">
    <property type="component" value="Unassembled WGS sequence"/>
</dbReference>
<sequence length="250" mass="27312">MTWDWTGWLHTNILHGEPQMNAVSGWLQELGNPSTHGGGIHNQGKSRFELPFLTPAPCGGTVKGKKQISNPTWGGRNQQSFKMGFNWILPFRAVQLVFSLVVLGLSAYVANWYNMDTLTASPGQINFLIFASLWSLISIAVVEGLPRFFPKASNPYVALGIEFSNMVFWFAGFVSLAVFMSRLLFCHGTVCGAAKADAAFAAFMWLNWSATQLLLAKDVFAAGFRKPSAMRGPVHGTGAMPGPSMKETMA</sequence>
<evidence type="ECO:0000313" key="7">
    <source>
        <dbReference type="EMBL" id="KAK3315273.1"/>
    </source>
</evidence>
<reference evidence="7" key="1">
    <citation type="journal article" date="2023" name="Mol. Phylogenet. Evol.">
        <title>Genome-scale phylogeny and comparative genomics of the fungal order Sordariales.</title>
        <authorList>
            <person name="Hensen N."/>
            <person name="Bonometti L."/>
            <person name="Westerberg I."/>
            <person name="Brannstrom I.O."/>
            <person name="Guillou S."/>
            <person name="Cros-Aarteil S."/>
            <person name="Calhoun S."/>
            <person name="Haridas S."/>
            <person name="Kuo A."/>
            <person name="Mondo S."/>
            <person name="Pangilinan J."/>
            <person name="Riley R."/>
            <person name="LaButti K."/>
            <person name="Andreopoulos B."/>
            <person name="Lipzen A."/>
            <person name="Chen C."/>
            <person name="Yan M."/>
            <person name="Daum C."/>
            <person name="Ng V."/>
            <person name="Clum A."/>
            <person name="Steindorff A."/>
            <person name="Ohm R.A."/>
            <person name="Martin F."/>
            <person name="Silar P."/>
            <person name="Natvig D.O."/>
            <person name="Lalanne C."/>
            <person name="Gautier V."/>
            <person name="Ament-Velasquez S.L."/>
            <person name="Kruys A."/>
            <person name="Hutchinson M.I."/>
            <person name="Powell A.J."/>
            <person name="Barry K."/>
            <person name="Miller A.N."/>
            <person name="Grigoriev I.V."/>
            <person name="Debuchy R."/>
            <person name="Gladieux P."/>
            <person name="Hiltunen Thoren M."/>
            <person name="Johannesson H."/>
        </authorList>
    </citation>
    <scope>NUCLEOTIDE SEQUENCE</scope>
    <source>
        <strain evidence="7">CBS 118394</strain>
    </source>
</reference>
<keyword evidence="4 5" id="KW-0472">Membrane</keyword>
<keyword evidence="2 5" id="KW-0812">Transmembrane</keyword>
<name>A0AAE0M1E8_9PEZI</name>
<dbReference type="PANTHER" id="PTHR37451:SF5">
    <property type="entry name" value="MARVEL DOMAIN-CONTAINING PROTEIN"/>
    <property type="match status" value="1"/>
</dbReference>
<protein>
    <submittedName>
        <fullName evidence="7">Membrane-associating domain-containing protein</fullName>
    </submittedName>
</protein>
<gene>
    <name evidence="7" type="ORF">B0H66DRAFT_606165</name>
</gene>
<dbReference type="InterPro" id="IPR008253">
    <property type="entry name" value="Marvel"/>
</dbReference>
<keyword evidence="8" id="KW-1185">Reference proteome</keyword>
<dbReference type="EMBL" id="JAUEDM010000006">
    <property type="protein sequence ID" value="KAK3315273.1"/>
    <property type="molecule type" value="Genomic_DNA"/>
</dbReference>
<comment type="caution">
    <text evidence="7">The sequence shown here is derived from an EMBL/GenBank/DDBJ whole genome shotgun (WGS) entry which is preliminary data.</text>
</comment>
<evidence type="ECO:0000256" key="1">
    <source>
        <dbReference type="ARBA" id="ARBA00004141"/>
    </source>
</evidence>
<dbReference type="PANTHER" id="PTHR37451">
    <property type="entry name" value="MARVEL DOMAIN"/>
    <property type="match status" value="1"/>
</dbReference>
<keyword evidence="3 5" id="KW-1133">Transmembrane helix</keyword>
<feature type="transmembrane region" description="Helical" evidence="5">
    <location>
        <begin position="125"/>
        <end position="146"/>
    </location>
</feature>
<evidence type="ECO:0000256" key="3">
    <source>
        <dbReference type="ARBA" id="ARBA00022989"/>
    </source>
</evidence>
<evidence type="ECO:0000313" key="8">
    <source>
        <dbReference type="Proteomes" id="UP001283341"/>
    </source>
</evidence>
<evidence type="ECO:0000256" key="5">
    <source>
        <dbReference type="SAM" id="Phobius"/>
    </source>
</evidence>
<evidence type="ECO:0000256" key="2">
    <source>
        <dbReference type="ARBA" id="ARBA00022692"/>
    </source>
</evidence>
<dbReference type="Pfam" id="PF01284">
    <property type="entry name" value="MARVEL"/>
    <property type="match status" value="1"/>
</dbReference>
<comment type="subcellular location">
    <subcellularLocation>
        <location evidence="1">Membrane</location>
        <topology evidence="1">Multi-pass membrane protein</topology>
    </subcellularLocation>
</comment>
<evidence type="ECO:0000259" key="6">
    <source>
        <dbReference type="Pfam" id="PF01284"/>
    </source>
</evidence>
<proteinExistence type="predicted"/>
<accession>A0AAE0M1E8</accession>
<feature type="transmembrane region" description="Helical" evidence="5">
    <location>
        <begin position="166"/>
        <end position="185"/>
    </location>
</feature>
<dbReference type="AlphaFoldDB" id="A0AAE0M1E8"/>
<organism evidence="7 8">
    <name type="scientific">Apodospora peruviana</name>
    <dbReference type="NCBI Taxonomy" id="516989"/>
    <lineage>
        <taxon>Eukaryota</taxon>
        <taxon>Fungi</taxon>
        <taxon>Dikarya</taxon>
        <taxon>Ascomycota</taxon>
        <taxon>Pezizomycotina</taxon>
        <taxon>Sordariomycetes</taxon>
        <taxon>Sordariomycetidae</taxon>
        <taxon>Sordariales</taxon>
        <taxon>Lasiosphaeriaceae</taxon>
        <taxon>Apodospora</taxon>
    </lineage>
</organism>
<dbReference type="GO" id="GO:0016020">
    <property type="term" value="C:membrane"/>
    <property type="evidence" value="ECO:0007669"/>
    <property type="project" value="UniProtKB-SubCell"/>
</dbReference>
<feature type="transmembrane region" description="Helical" evidence="5">
    <location>
        <begin position="93"/>
        <end position="113"/>
    </location>
</feature>
<evidence type="ECO:0000256" key="4">
    <source>
        <dbReference type="ARBA" id="ARBA00023136"/>
    </source>
</evidence>
<reference evidence="7" key="2">
    <citation type="submission" date="2023-06" db="EMBL/GenBank/DDBJ databases">
        <authorList>
            <consortium name="Lawrence Berkeley National Laboratory"/>
            <person name="Haridas S."/>
            <person name="Hensen N."/>
            <person name="Bonometti L."/>
            <person name="Westerberg I."/>
            <person name="Brannstrom I.O."/>
            <person name="Guillou S."/>
            <person name="Cros-Aarteil S."/>
            <person name="Calhoun S."/>
            <person name="Kuo A."/>
            <person name="Mondo S."/>
            <person name="Pangilinan J."/>
            <person name="Riley R."/>
            <person name="Labutti K."/>
            <person name="Andreopoulos B."/>
            <person name="Lipzen A."/>
            <person name="Chen C."/>
            <person name="Yanf M."/>
            <person name="Daum C."/>
            <person name="Ng V."/>
            <person name="Clum A."/>
            <person name="Steindorff A."/>
            <person name="Ohm R."/>
            <person name="Martin F."/>
            <person name="Silar P."/>
            <person name="Natvig D."/>
            <person name="Lalanne C."/>
            <person name="Gautier V."/>
            <person name="Ament-Velasquez S.L."/>
            <person name="Kruys A."/>
            <person name="Hutchinson M.I."/>
            <person name="Powell A.J."/>
            <person name="Barry K."/>
            <person name="Miller A.N."/>
            <person name="Grigoriev I.V."/>
            <person name="Debuchy R."/>
            <person name="Gladieux P."/>
            <person name="Thoren M.H."/>
            <person name="Johannesson H."/>
        </authorList>
    </citation>
    <scope>NUCLEOTIDE SEQUENCE</scope>
    <source>
        <strain evidence="7">CBS 118394</strain>
    </source>
</reference>
<feature type="domain" description="MARVEL" evidence="6">
    <location>
        <begin position="90"/>
        <end position="211"/>
    </location>
</feature>